<reference evidence="3" key="1">
    <citation type="submission" date="2025-08" db="UniProtKB">
        <authorList>
            <consortium name="RefSeq"/>
        </authorList>
    </citation>
    <scope>IDENTIFICATION</scope>
</reference>
<accession>A0A8B8A414</accession>
<keyword evidence="2" id="KW-1185">Reference proteome</keyword>
<dbReference type="AlphaFoldDB" id="A0A8B8A414"/>
<feature type="region of interest" description="Disordered" evidence="1">
    <location>
        <begin position="41"/>
        <end position="127"/>
    </location>
</feature>
<evidence type="ECO:0000313" key="3">
    <source>
        <dbReference type="RefSeq" id="XP_022111665.1"/>
    </source>
</evidence>
<dbReference type="GeneID" id="110990890"/>
<feature type="compositionally biased region" description="Pro residues" evidence="1">
    <location>
        <begin position="57"/>
        <end position="67"/>
    </location>
</feature>
<dbReference type="Proteomes" id="UP000694845">
    <property type="component" value="Unplaced"/>
</dbReference>
<organism evidence="2 3">
    <name type="scientific">Acanthaster planci</name>
    <name type="common">Crown-of-thorns starfish</name>
    <dbReference type="NCBI Taxonomy" id="133434"/>
    <lineage>
        <taxon>Eukaryota</taxon>
        <taxon>Metazoa</taxon>
        <taxon>Echinodermata</taxon>
        <taxon>Eleutherozoa</taxon>
        <taxon>Asterozoa</taxon>
        <taxon>Asteroidea</taxon>
        <taxon>Valvatacea</taxon>
        <taxon>Valvatida</taxon>
        <taxon>Acanthasteridae</taxon>
        <taxon>Acanthaster</taxon>
    </lineage>
</organism>
<evidence type="ECO:0000313" key="2">
    <source>
        <dbReference type="Proteomes" id="UP000694845"/>
    </source>
</evidence>
<dbReference type="RefSeq" id="XP_022111665.1">
    <property type="nucleotide sequence ID" value="XM_022255973.1"/>
</dbReference>
<dbReference type="KEGG" id="aplc:110990890"/>
<protein>
    <submittedName>
        <fullName evidence="3">Sulfated surface glycoprotein 185-like</fullName>
    </submittedName>
</protein>
<gene>
    <name evidence="3" type="primary">LOC110990890</name>
</gene>
<evidence type="ECO:0000256" key="1">
    <source>
        <dbReference type="SAM" id="MobiDB-lite"/>
    </source>
</evidence>
<sequence>MALGPTWRLGTLAVLLESPPAGYTINRGFQVSLVLLRQTCSPAANPRPPEMRSFTPPSVPAGLPPATPAALPSPGHLWPTSDGAPPPVPPRGPSHCWSSPVSSSKSSPPEGHWAPAGLPRLTSSPCC</sequence>
<name>A0A8B8A414_ACAPL</name>
<feature type="compositionally biased region" description="Low complexity" evidence="1">
    <location>
        <begin position="93"/>
        <end position="109"/>
    </location>
</feature>
<proteinExistence type="predicted"/>